<accession>A0AAV4LNK6</accession>
<feature type="region of interest" description="Disordered" evidence="1">
    <location>
        <begin position="222"/>
        <end position="244"/>
    </location>
</feature>
<evidence type="ECO:0000256" key="1">
    <source>
        <dbReference type="SAM" id="MobiDB-lite"/>
    </source>
</evidence>
<proteinExistence type="predicted"/>
<sequence>MSFRRRNKIAEAQRRLEVVGCHSVITTVQHIIYVLAIDSLVGIRRAKGPLVVALGNRHVSPTSVHEVLRLAVGGSFNDNLDKPPIIELEGFNEVSVLRAVTLLPDVVATVGDLNGPLIQRRLVNPNLATVEQLLTHVVTLTSLLSGDVNVQAGAEPRQPVNVLLGSNSIPGVTLLDEEHLLAANRDSNKPVVVRSRNQYTLNTNLVVFIDVVHLVRAERDAHEPEARLRGNDSLPASRSESPASALELGAGECAI</sequence>
<protein>
    <submittedName>
        <fullName evidence="2">UDP-N-acetylmuramoyl-L-alanine--D-glutamate ligase</fullName>
    </submittedName>
</protein>
<organism evidence="2 3">
    <name type="scientific">Babesia caballi</name>
    <dbReference type="NCBI Taxonomy" id="5871"/>
    <lineage>
        <taxon>Eukaryota</taxon>
        <taxon>Sar</taxon>
        <taxon>Alveolata</taxon>
        <taxon>Apicomplexa</taxon>
        <taxon>Aconoidasida</taxon>
        <taxon>Piroplasmida</taxon>
        <taxon>Babesiidae</taxon>
        <taxon>Babesia</taxon>
    </lineage>
</organism>
<dbReference type="GO" id="GO:0016874">
    <property type="term" value="F:ligase activity"/>
    <property type="evidence" value="ECO:0007669"/>
    <property type="project" value="UniProtKB-KW"/>
</dbReference>
<dbReference type="AlphaFoldDB" id="A0AAV4LNK6"/>
<gene>
    <name evidence="2" type="ORF">BcabD6B2_12030</name>
</gene>
<dbReference type="EMBL" id="BPLF01000001">
    <property type="protein sequence ID" value="GIX61768.1"/>
    <property type="molecule type" value="Genomic_DNA"/>
</dbReference>
<dbReference type="RefSeq" id="XP_067713839.1">
    <property type="nucleotide sequence ID" value="XM_067857738.1"/>
</dbReference>
<keyword evidence="3" id="KW-1185">Reference proteome</keyword>
<dbReference type="Proteomes" id="UP001497744">
    <property type="component" value="Unassembled WGS sequence"/>
</dbReference>
<dbReference type="GeneID" id="94193251"/>
<evidence type="ECO:0000313" key="2">
    <source>
        <dbReference type="EMBL" id="GIX61768.1"/>
    </source>
</evidence>
<evidence type="ECO:0000313" key="3">
    <source>
        <dbReference type="Proteomes" id="UP001497744"/>
    </source>
</evidence>
<name>A0AAV4LNK6_BABCB</name>
<reference evidence="2 3" key="1">
    <citation type="submission" date="2021-06" db="EMBL/GenBank/DDBJ databases">
        <title>Genome sequence of Babesia caballi.</title>
        <authorList>
            <person name="Yamagishi J."/>
            <person name="Kidaka T."/>
            <person name="Ochi A."/>
        </authorList>
    </citation>
    <scope>NUCLEOTIDE SEQUENCE [LARGE SCALE GENOMIC DNA]</scope>
    <source>
        <strain evidence="2">USDA-D6B2</strain>
    </source>
</reference>
<comment type="caution">
    <text evidence="2">The sequence shown here is derived from an EMBL/GenBank/DDBJ whole genome shotgun (WGS) entry which is preliminary data.</text>
</comment>
<keyword evidence="2" id="KW-0436">Ligase</keyword>